<dbReference type="PANTHER" id="PTHR43708:SF5">
    <property type="entry name" value="CONSERVED EXPRESSED OXIDOREDUCTASE (EUROFUNG)-RELATED"/>
    <property type="match status" value="1"/>
</dbReference>
<sequence>MPHDLDLAHMPQLPADRSAPIGVVGAGFIVDDIQLVAYREAGFNVQAIASRSPERARDVASRHGIPTVHDTWQELVADERLQIIDVAFPPALQPEIVAAAAEQPHVRGVLAQKPMAVDHATGLRTVEACEAAGTPLAVNVNMRFDQSIRAVKTLLDRGELGTPVLATIEMRAIPHWQPFLEGTDRLTLQNMSIHHLDAFRYLLGDPDGIYVSARTDPRTSFEHRDGICLSILEWDDGLRASAWDDVWTGPVREGSEGDVYIKWRVEGTEGVAWGTIGWPSYPNRTPSTMRFASTKRPNQIIEPVWPEVWFPDAFAGTMGELIGATQGAPLSISGRDNLQTLALLDAGYRSMEEKRLVRVEEITGGLVAASTGAATAAS</sequence>
<comment type="similarity">
    <text evidence="1">Belongs to the Gfo/Idh/MocA family.</text>
</comment>
<dbReference type="EMBL" id="CAFBMK010000210">
    <property type="protein sequence ID" value="CAB4937247.1"/>
    <property type="molecule type" value="Genomic_DNA"/>
</dbReference>
<dbReference type="Pfam" id="PF01408">
    <property type="entry name" value="GFO_IDH_MocA"/>
    <property type="match status" value="1"/>
</dbReference>
<evidence type="ECO:0000313" key="5">
    <source>
        <dbReference type="EMBL" id="CAB4937247.1"/>
    </source>
</evidence>
<dbReference type="AlphaFoldDB" id="A0A6J7J3N9"/>
<keyword evidence="2" id="KW-0560">Oxidoreductase</keyword>
<evidence type="ECO:0000256" key="2">
    <source>
        <dbReference type="ARBA" id="ARBA00023002"/>
    </source>
</evidence>
<evidence type="ECO:0000256" key="1">
    <source>
        <dbReference type="ARBA" id="ARBA00010928"/>
    </source>
</evidence>
<dbReference type="InterPro" id="IPR051317">
    <property type="entry name" value="Gfo/Idh/MocA_oxidoreduct"/>
</dbReference>
<evidence type="ECO:0000259" key="4">
    <source>
        <dbReference type="Pfam" id="PF22725"/>
    </source>
</evidence>
<gene>
    <name evidence="5" type="ORF">UFOPK3564_02717</name>
</gene>
<dbReference type="GO" id="GO:0016491">
    <property type="term" value="F:oxidoreductase activity"/>
    <property type="evidence" value="ECO:0007669"/>
    <property type="project" value="UniProtKB-KW"/>
</dbReference>
<dbReference type="InterPro" id="IPR000683">
    <property type="entry name" value="Gfo/Idh/MocA-like_OxRdtase_N"/>
</dbReference>
<proteinExistence type="inferred from homology"/>
<reference evidence="5" key="1">
    <citation type="submission" date="2020-05" db="EMBL/GenBank/DDBJ databases">
        <authorList>
            <person name="Chiriac C."/>
            <person name="Salcher M."/>
            <person name="Ghai R."/>
            <person name="Kavagutti S V."/>
        </authorList>
    </citation>
    <scope>NUCLEOTIDE SEQUENCE</scope>
</reference>
<name>A0A6J7J3N9_9ZZZZ</name>
<organism evidence="5">
    <name type="scientific">freshwater metagenome</name>
    <dbReference type="NCBI Taxonomy" id="449393"/>
    <lineage>
        <taxon>unclassified sequences</taxon>
        <taxon>metagenomes</taxon>
        <taxon>ecological metagenomes</taxon>
    </lineage>
</organism>
<protein>
    <submittedName>
        <fullName evidence="5">Unannotated protein</fullName>
    </submittedName>
</protein>
<feature type="domain" description="GFO/IDH/MocA-like oxidoreductase" evidence="4">
    <location>
        <begin position="148"/>
        <end position="271"/>
    </location>
</feature>
<evidence type="ECO:0000259" key="3">
    <source>
        <dbReference type="Pfam" id="PF01408"/>
    </source>
</evidence>
<dbReference type="Pfam" id="PF22725">
    <property type="entry name" value="GFO_IDH_MocA_C3"/>
    <property type="match status" value="1"/>
</dbReference>
<dbReference type="PANTHER" id="PTHR43708">
    <property type="entry name" value="CONSERVED EXPRESSED OXIDOREDUCTASE (EUROFUNG)"/>
    <property type="match status" value="1"/>
</dbReference>
<dbReference type="SUPFAM" id="SSF51735">
    <property type="entry name" value="NAD(P)-binding Rossmann-fold domains"/>
    <property type="match status" value="1"/>
</dbReference>
<feature type="domain" description="Gfo/Idh/MocA-like oxidoreductase N-terminal" evidence="3">
    <location>
        <begin position="21"/>
        <end position="139"/>
    </location>
</feature>
<dbReference type="Gene3D" id="3.40.50.720">
    <property type="entry name" value="NAD(P)-binding Rossmann-like Domain"/>
    <property type="match status" value="1"/>
</dbReference>
<dbReference type="SUPFAM" id="SSF55347">
    <property type="entry name" value="Glyceraldehyde-3-phosphate dehydrogenase-like, C-terminal domain"/>
    <property type="match status" value="1"/>
</dbReference>
<dbReference type="InterPro" id="IPR055170">
    <property type="entry name" value="GFO_IDH_MocA-like_dom"/>
</dbReference>
<dbReference type="InterPro" id="IPR036291">
    <property type="entry name" value="NAD(P)-bd_dom_sf"/>
</dbReference>
<dbReference type="Gene3D" id="3.30.360.10">
    <property type="entry name" value="Dihydrodipicolinate Reductase, domain 2"/>
    <property type="match status" value="1"/>
</dbReference>
<accession>A0A6J7J3N9</accession>
<dbReference type="GO" id="GO:0000166">
    <property type="term" value="F:nucleotide binding"/>
    <property type="evidence" value="ECO:0007669"/>
    <property type="project" value="InterPro"/>
</dbReference>